<keyword evidence="3" id="KW-1185">Reference proteome</keyword>
<reference evidence="3" key="1">
    <citation type="submission" date="2017-03" db="EMBL/GenBank/DDBJ databases">
        <title>Genomes of endolithic fungi from Antarctica.</title>
        <authorList>
            <person name="Coleine C."/>
            <person name="Masonjones S."/>
            <person name="Stajich J.E."/>
        </authorList>
    </citation>
    <scope>NUCLEOTIDE SEQUENCE [LARGE SCALE GENOMIC DNA]</scope>
    <source>
        <strain evidence="3">CCFEE 5527</strain>
    </source>
</reference>
<evidence type="ECO:0000313" key="2">
    <source>
        <dbReference type="EMBL" id="OQO06450.1"/>
    </source>
</evidence>
<feature type="region of interest" description="Disordered" evidence="1">
    <location>
        <begin position="270"/>
        <end position="290"/>
    </location>
</feature>
<evidence type="ECO:0000256" key="1">
    <source>
        <dbReference type="SAM" id="MobiDB-lite"/>
    </source>
</evidence>
<dbReference type="OrthoDB" id="10410212at2759"/>
<accession>A0A1V8T523</accession>
<organism evidence="2 3">
    <name type="scientific">Cryoendolithus antarcticus</name>
    <dbReference type="NCBI Taxonomy" id="1507870"/>
    <lineage>
        <taxon>Eukaryota</taxon>
        <taxon>Fungi</taxon>
        <taxon>Dikarya</taxon>
        <taxon>Ascomycota</taxon>
        <taxon>Pezizomycotina</taxon>
        <taxon>Dothideomycetes</taxon>
        <taxon>Dothideomycetidae</taxon>
        <taxon>Cladosporiales</taxon>
        <taxon>Cladosporiaceae</taxon>
        <taxon>Cryoendolithus</taxon>
    </lineage>
</organism>
<name>A0A1V8T523_9PEZI</name>
<evidence type="ECO:0000313" key="3">
    <source>
        <dbReference type="Proteomes" id="UP000192596"/>
    </source>
</evidence>
<feature type="compositionally biased region" description="Polar residues" evidence="1">
    <location>
        <begin position="275"/>
        <end position="290"/>
    </location>
</feature>
<dbReference type="Proteomes" id="UP000192596">
    <property type="component" value="Unassembled WGS sequence"/>
</dbReference>
<dbReference type="InParanoid" id="A0A1V8T523"/>
<comment type="caution">
    <text evidence="2">The sequence shown here is derived from an EMBL/GenBank/DDBJ whole genome shotgun (WGS) entry which is preliminary data.</text>
</comment>
<gene>
    <name evidence="2" type="ORF">B0A48_08233</name>
</gene>
<sequence>MEAPTPPNLVYTPRYSDRSYFNAERKAINLTSEVIGHLRVDCELRNIRLYNFQEVEEEEAVVLQLQITTTRDSRSYVTWADVQLQFGEQESELNLTHCEPNTIKGNNQARHVITHYNFEPNITAPAGGASFGNAERTTDQIKISSWKFECSRKSDEHPKGHYQHLRLALFVPNAACSESFSERSLVAAAVLDVAAADKLTISSSVIDGKASSLVDKARCFRKWFLKSSKSNVKSFPLAKLRAQGKPALLESPEKLEDVIGRWVYDLNAHHAPMGTDSQPDPSTSRPDAPA</sequence>
<dbReference type="EMBL" id="NAJO01000016">
    <property type="protein sequence ID" value="OQO06450.1"/>
    <property type="molecule type" value="Genomic_DNA"/>
</dbReference>
<dbReference type="AlphaFoldDB" id="A0A1V8T523"/>
<protein>
    <submittedName>
        <fullName evidence="2">Uncharacterized protein</fullName>
    </submittedName>
</protein>
<proteinExistence type="predicted"/>